<dbReference type="HAMAP" id="MF_00020">
    <property type="entry name" value="Acetate_kinase"/>
    <property type="match status" value="1"/>
</dbReference>
<protein>
    <recommendedName>
        <fullName evidence="9">Acetate kinase</fullName>
        <ecNumber evidence="9">2.7.2.1</ecNumber>
    </recommendedName>
    <alternativeName>
        <fullName evidence="9">Acetokinase</fullName>
    </alternativeName>
</protein>
<dbReference type="SUPFAM" id="SSF53067">
    <property type="entry name" value="Actin-like ATPase domain"/>
    <property type="match status" value="2"/>
</dbReference>
<proteinExistence type="inferred from homology"/>
<feature type="site" description="Transition state stabilizer" evidence="9">
    <location>
        <position position="218"/>
    </location>
</feature>
<dbReference type="Pfam" id="PF00871">
    <property type="entry name" value="Acetate_kinase"/>
    <property type="match status" value="1"/>
</dbReference>
<dbReference type="Gene3D" id="3.30.420.40">
    <property type="match status" value="2"/>
</dbReference>
<feature type="site" description="Transition state stabilizer" evidence="9">
    <location>
        <position position="157"/>
    </location>
</feature>
<accession>A0ABX1AZF2</accession>
<feature type="region of interest" description="Disordered" evidence="11">
    <location>
        <begin position="372"/>
        <end position="396"/>
    </location>
</feature>
<evidence type="ECO:0000313" key="12">
    <source>
        <dbReference type="EMBL" id="NJP88281.1"/>
    </source>
</evidence>
<reference evidence="12 13" key="1">
    <citation type="submission" date="2020-03" db="EMBL/GenBank/DDBJ databases">
        <title>WGS of actinomycetes isolated from Thailand.</title>
        <authorList>
            <person name="Thawai C."/>
        </authorList>
    </citation>
    <scope>NUCLEOTIDE SEQUENCE [LARGE SCALE GENOMIC DNA]</scope>
    <source>
        <strain evidence="12 13">FMUSA5-5</strain>
    </source>
</reference>
<evidence type="ECO:0000313" key="13">
    <source>
        <dbReference type="Proteomes" id="UP000696294"/>
    </source>
</evidence>
<dbReference type="EMBL" id="JAATEP010000001">
    <property type="protein sequence ID" value="NJP88281.1"/>
    <property type="molecule type" value="Genomic_DNA"/>
</dbReference>
<dbReference type="InterPro" id="IPR004372">
    <property type="entry name" value="Ac/propionate_kinase"/>
</dbReference>
<dbReference type="PROSITE" id="PS01076">
    <property type="entry name" value="ACETATE_KINASE_2"/>
    <property type="match status" value="1"/>
</dbReference>
<comment type="cofactor">
    <cofactor evidence="9">
        <name>Mg(2+)</name>
        <dbReference type="ChEBI" id="CHEBI:18420"/>
    </cofactor>
    <cofactor evidence="9">
        <name>Mn(2+)</name>
        <dbReference type="ChEBI" id="CHEBI:29035"/>
    </cofactor>
    <text evidence="9">Mg(2+). Can also accept Mn(2+).</text>
</comment>
<dbReference type="InterPro" id="IPR043129">
    <property type="entry name" value="ATPase_NBD"/>
</dbReference>
<feature type="binding site" evidence="9">
    <location>
        <position position="358"/>
    </location>
    <ligand>
        <name>Mg(2+)</name>
        <dbReference type="ChEBI" id="CHEBI:18420"/>
    </ligand>
</feature>
<comment type="pathway">
    <text evidence="9">Metabolic intermediate biosynthesis; acetyl-CoA biosynthesis; acetyl-CoA from acetate: step 1/2.</text>
</comment>
<comment type="caution">
    <text evidence="12">The sequence shown here is derived from an EMBL/GenBank/DDBJ whole genome shotgun (WGS) entry which is preliminary data.</text>
</comment>
<dbReference type="EC" id="2.7.2.1" evidence="9"/>
<evidence type="ECO:0000256" key="10">
    <source>
        <dbReference type="RuleBase" id="RU003835"/>
    </source>
</evidence>
<dbReference type="Proteomes" id="UP000696294">
    <property type="component" value="Unassembled WGS sequence"/>
</dbReference>
<evidence type="ECO:0000256" key="6">
    <source>
        <dbReference type="ARBA" id="ARBA00022777"/>
    </source>
</evidence>
<keyword evidence="13" id="KW-1185">Reference proteome</keyword>
<evidence type="ECO:0000256" key="8">
    <source>
        <dbReference type="ARBA" id="ARBA00022842"/>
    </source>
</evidence>
<evidence type="ECO:0000256" key="9">
    <source>
        <dbReference type="HAMAP-Rule" id="MF_00020"/>
    </source>
</evidence>
<dbReference type="PIRSF" id="PIRSF000722">
    <property type="entry name" value="Acetate_prop_kin"/>
    <property type="match status" value="1"/>
</dbReference>
<dbReference type="RefSeq" id="WP_168006149.1">
    <property type="nucleotide sequence ID" value="NZ_JAATEP010000001.1"/>
</dbReference>
<dbReference type="GO" id="GO:0016301">
    <property type="term" value="F:kinase activity"/>
    <property type="evidence" value="ECO:0007669"/>
    <property type="project" value="UniProtKB-KW"/>
</dbReference>
<comment type="subunit">
    <text evidence="9">Homodimer.</text>
</comment>
<feature type="binding site" evidence="9">
    <location>
        <begin position="185"/>
        <end position="189"/>
    </location>
    <ligand>
        <name>ATP</name>
        <dbReference type="ChEBI" id="CHEBI:30616"/>
    </ligand>
</feature>
<keyword evidence="5 9" id="KW-0547">Nucleotide-binding</keyword>
<dbReference type="PANTHER" id="PTHR21060">
    <property type="entry name" value="ACETATE KINASE"/>
    <property type="match status" value="1"/>
</dbReference>
<comment type="function">
    <text evidence="9">Catalyzes the formation of acetyl phosphate from acetate and ATP. Can also catalyze the reverse reaction.</text>
</comment>
<evidence type="ECO:0000256" key="2">
    <source>
        <dbReference type="ARBA" id="ARBA00022490"/>
    </source>
</evidence>
<dbReference type="PRINTS" id="PR00471">
    <property type="entry name" value="ACETATEKNASE"/>
</dbReference>
<feature type="binding site" evidence="9">
    <location>
        <begin position="259"/>
        <end position="261"/>
    </location>
    <ligand>
        <name>ATP</name>
        <dbReference type="ChEBI" id="CHEBI:30616"/>
    </ligand>
</feature>
<dbReference type="PANTHER" id="PTHR21060:SF21">
    <property type="entry name" value="ACETATE KINASE"/>
    <property type="match status" value="1"/>
</dbReference>
<keyword evidence="3 9" id="KW-0808">Transferase</keyword>
<keyword evidence="2 9" id="KW-0963">Cytoplasm</keyword>
<evidence type="ECO:0000256" key="11">
    <source>
        <dbReference type="SAM" id="MobiDB-lite"/>
    </source>
</evidence>
<comment type="catalytic activity">
    <reaction evidence="9">
        <text>acetate + ATP = acetyl phosphate + ADP</text>
        <dbReference type="Rhea" id="RHEA:11352"/>
        <dbReference type="ChEBI" id="CHEBI:22191"/>
        <dbReference type="ChEBI" id="CHEBI:30089"/>
        <dbReference type="ChEBI" id="CHEBI:30616"/>
        <dbReference type="ChEBI" id="CHEBI:456216"/>
        <dbReference type="EC" id="2.7.2.1"/>
    </reaction>
</comment>
<comment type="caution">
    <text evidence="9">Lacks conserved residue(s) required for the propagation of feature annotation.</text>
</comment>
<evidence type="ECO:0000256" key="3">
    <source>
        <dbReference type="ARBA" id="ARBA00022679"/>
    </source>
</evidence>
<sequence length="396" mass="42062">MDEQVLESAAVLTVNAGSSSLRLDLVQGGSVIDSAHAERAVDPGSAREELSAFLGGHFDRDIRAVAHRLVHGGDVVRAPTVADDETAEALRGLTDLAPLHLPPALALLEAAREQLPAVPHVLCPDTAFHAGLPDEAAVYALPAEWRDRYGLRRYGFHGLSYAWAADRACELLGRPAYELDLVLAHLGGGCSVTAVSGGRSVDTSMGFTPLDGLPMSKRSGSVDPGMLVWLLGRLSLEELAEGLERRSGLLGLSRGRSGDTRELVAAERDGDEAAGLALRVFAHRVSREIAAAATSLRRLDALVFTGEIGWDQPEVREAVCRRLGLLGVEPPVLGNRSDDGPVSAQGAAVPVLVVQVREELQLARECLAALAEEPLPEEPLPEESLPEESLPAEEDL</sequence>
<keyword evidence="6 9" id="KW-0418">Kinase</keyword>
<keyword evidence="4 9" id="KW-0479">Metal-binding</keyword>
<gene>
    <name evidence="9" type="primary">ackA</name>
    <name evidence="12" type="ORF">HCN51_02205</name>
</gene>
<name>A0ABX1AZF2_9ACTN</name>
<feature type="compositionally biased region" description="Acidic residues" evidence="11">
    <location>
        <begin position="374"/>
        <end position="396"/>
    </location>
</feature>
<dbReference type="InterPro" id="IPR000890">
    <property type="entry name" value="Aliphatic_acid_kin_short-chain"/>
</dbReference>
<evidence type="ECO:0000256" key="1">
    <source>
        <dbReference type="ARBA" id="ARBA00008748"/>
    </source>
</evidence>
<dbReference type="InterPro" id="IPR023865">
    <property type="entry name" value="Aliphatic_acid_kinase_CS"/>
</dbReference>
<evidence type="ECO:0000256" key="7">
    <source>
        <dbReference type="ARBA" id="ARBA00022840"/>
    </source>
</evidence>
<keyword evidence="8 9" id="KW-0460">Magnesium</keyword>
<feature type="active site" description="Proton donor/acceptor" evidence="9">
    <location>
        <position position="125"/>
    </location>
</feature>
<comment type="similarity">
    <text evidence="1 9 10">Belongs to the acetokinase family.</text>
</comment>
<organism evidence="12 13">
    <name type="scientific">Nonomuraea composti</name>
    <dbReference type="NCBI Taxonomy" id="2720023"/>
    <lineage>
        <taxon>Bacteria</taxon>
        <taxon>Bacillati</taxon>
        <taxon>Actinomycetota</taxon>
        <taxon>Actinomycetes</taxon>
        <taxon>Streptosporangiales</taxon>
        <taxon>Streptosporangiaceae</taxon>
        <taxon>Nonomuraea</taxon>
    </lineage>
</organism>
<keyword evidence="7 9" id="KW-0067">ATP-binding</keyword>
<comment type="subcellular location">
    <subcellularLocation>
        <location evidence="9">Cytoplasm</location>
    </subcellularLocation>
</comment>
<evidence type="ECO:0000256" key="4">
    <source>
        <dbReference type="ARBA" id="ARBA00022723"/>
    </source>
</evidence>
<evidence type="ECO:0000256" key="5">
    <source>
        <dbReference type="ARBA" id="ARBA00022741"/>
    </source>
</evidence>
<feature type="binding site" evidence="9">
    <location>
        <position position="68"/>
    </location>
    <ligand>
        <name>substrate</name>
    </ligand>
</feature>